<dbReference type="EMBL" id="PKUR01000003">
    <property type="protein sequence ID" value="PLW85545.1"/>
    <property type="molecule type" value="Genomic_DNA"/>
</dbReference>
<evidence type="ECO:0000313" key="3">
    <source>
        <dbReference type="Proteomes" id="UP000235162"/>
    </source>
</evidence>
<proteinExistence type="predicted"/>
<dbReference type="AlphaFoldDB" id="A0AAP8SMG2"/>
<keyword evidence="3" id="KW-1185">Reference proteome</keyword>
<dbReference type="RefSeq" id="WP_084198320.1">
    <property type="nucleotide sequence ID" value="NZ_BMYL01000003.1"/>
</dbReference>
<dbReference type="PROSITE" id="PS51257">
    <property type="entry name" value="PROKAR_LIPOPROTEIN"/>
    <property type="match status" value="1"/>
</dbReference>
<evidence type="ECO:0008006" key="4">
    <source>
        <dbReference type="Google" id="ProtNLM"/>
    </source>
</evidence>
<name>A0AAP8SMG2_9GAMM</name>
<sequence length="248" mass="25448">MNKMMVVPLSILVAAGLSACGDDQAAPAIDTATSSADVQTDVAAGNTAVAEASEEVRAAEAVEDVAASTETPADAEVQEIDAEDLQLAGTIELKQYTVAWVGSGTMGGGTLTIDGKDYPFRLAGLGIGGYGASSVDAEGTVYNLPHIDAFSGTYGNARLGMTGGDSGGGRLWLRNPDGVVIELHTKMRGLALNGGVDGILIQWDSEYDSTVDRAMDTTRDTAGDAIEAGADAVQDGVDNVKGWFKKKG</sequence>
<dbReference type="KEGG" id="hja:BST95_04515"/>
<feature type="chain" id="PRO_5042919150" description="Lipoprotein" evidence="1">
    <location>
        <begin position="26"/>
        <end position="248"/>
    </location>
</feature>
<evidence type="ECO:0000256" key="1">
    <source>
        <dbReference type="SAM" id="SignalP"/>
    </source>
</evidence>
<comment type="caution">
    <text evidence="2">The sequence shown here is derived from an EMBL/GenBank/DDBJ whole genome shotgun (WGS) entry which is preliminary data.</text>
</comment>
<accession>A0AAP8SMG2</accession>
<feature type="signal peptide" evidence="1">
    <location>
        <begin position="1"/>
        <end position="25"/>
    </location>
</feature>
<keyword evidence="1" id="KW-0732">Signal</keyword>
<dbReference type="Proteomes" id="UP000235162">
    <property type="component" value="Unassembled WGS sequence"/>
</dbReference>
<reference evidence="2 3" key="1">
    <citation type="submission" date="2018-01" db="EMBL/GenBank/DDBJ databases">
        <title>The draft genome sequence of Halioglobus japonicus S1-36.</title>
        <authorList>
            <person name="Du Z.-J."/>
            <person name="Shi M.-J."/>
        </authorList>
    </citation>
    <scope>NUCLEOTIDE SEQUENCE [LARGE SCALE GENOMIC DNA]</scope>
    <source>
        <strain evidence="2 3">S1-36</strain>
    </source>
</reference>
<protein>
    <recommendedName>
        <fullName evidence="4">Lipoprotein</fullName>
    </recommendedName>
</protein>
<organism evidence="2 3">
    <name type="scientific">Halioglobus japonicus</name>
    <dbReference type="NCBI Taxonomy" id="930805"/>
    <lineage>
        <taxon>Bacteria</taxon>
        <taxon>Pseudomonadati</taxon>
        <taxon>Pseudomonadota</taxon>
        <taxon>Gammaproteobacteria</taxon>
        <taxon>Cellvibrionales</taxon>
        <taxon>Halieaceae</taxon>
        <taxon>Halioglobus</taxon>
    </lineage>
</organism>
<evidence type="ECO:0000313" key="2">
    <source>
        <dbReference type="EMBL" id="PLW85545.1"/>
    </source>
</evidence>
<gene>
    <name evidence="2" type="ORF">C0029_13075</name>
</gene>